<keyword evidence="7" id="KW-1185">Reference proteome</keyword>
<keyword evidence="2" id="KW-0808">Transferase</keyword>
<dbReference type="OrthoDB" id="189226at2759"/>
<sequence>MGAKYKSKQFVKALISTSILFNGVVLIASVQFIINNLFFFVKNDTTKTALKRTKKAFIMMLITSLSIIAPATVRITTDNSSIKKGTVKFNPVKGRVVSNLKERSIVVSNHLIYTDWVYIWWLLYTSNLSGSIFFLLKNSLQSLPLLSYIMNNYGFIPLTRNWTIDKLVVEEKLRLINNDAKIIIKDQEEVHTVQSNQSSITVKSNVSPKSKWPYSVVLYPEGTNMSKRARQKSEEYSRKMGREPFKNVLLPHTTGLRHSITLLQGTLDTVYDITIAYSGVKQDEYGEELYTLKNVFFKGIAPRLTDIYIRSYNISEIPFTNEEKFTKWLFDVWEEKEKILETYYETGTFGVPREKVDVIIERFDIGIKQYVESINTTNYKNNFTNNSNFIQILNQKIN</sequence>
<dbReference type="PANTHER" id="PTHR10983:SF16">
    <property type="entry name" value="LYSOCARDIOLIPIN ACYLTRANSFERASE 1"/>
    <property type="match status" value="1"/>
</dbReference>
<evidence type="ECO:0000256" key="1">
    <source>
        <dbReference type="ARBA" id="ARBA00008655"/>
    </source>
</evidence>
<feature type="transmembrane region" description="Helical" evidence="4">
    <location>
        <begin position="20"/>
        <end position="41"/>
    </location>
</feature>
<keyword evidence="4" id="KW-1133">Transmembrane helix</keyword>
<name>A7TEF7_VANPO</name>
<dbReference type="GO" id="GO:0005783">
    <property type="term" value="C:endoplasmic reticulum"/>
    <property type="evidence" value="ECO:0007669"/>
    <property type="project" value="TreeGrafter"/>
</dbReference>
<gene>
    <name evidence="6" type="ORF">Kpol_1036p6</name>
</gene>
<dbReference type="eggNOG" id="KOG1505">
    <property type="taxonomic scope" value="Eukaryota"/>
</dbReference>
<comment type="similarity">
    <text evidence="1">Belongs to the 1-acyl-sn-glycerol-3-phosphate acyltransferase family.</text>
</comment>
<dbReference type="STRING" id="436907.A7TEF7"/>
<dbReference type="SMART" id="SM00563">
    <property type="entry name" value="PlsC"/>
    <property type="match status" value="1"/>
</dbReference>
<keyword evidence="4" id="KW-0812">Transmembrane</keyword>
<dbReference type="GeneID" id="5547599"/>
<dbReference type="Pfam" id="PF01553">
    <property type="entry name" value="Acyltransferase"/>
    <property type="match status" value="1"/>
</dbReference>
<organism evidence="7">
    <name type="scientific">Vanderwaltozyma polyspora (strain ATCC 22028 / DSM 70294 / BCRC 21397 / CBS 2163 / NBRC 10782 / NRRL Y-8283 / UCD 57-17)</name>
    <name type="common">Kluyveromyces polysporus</name>
    <dbReference type="NCBI Taxonomy" id="436907"/>
    <lineage>
        <taxon>Eukaryota</taxon>
        <taxon>Fungi</taxon>
        <taxon>Dikarya</taxon>
        <taxon>Ascomycota</taxon>
        <taxon>Saccharomycotina</taxon>
        <taxon>Saccharomycetes</taxon>
        <taxon>Saccharomycetales</taxon>
        <taxon>Saccharomycetaceae</taxon>
        <taxon>Vanderwaltozyma</taxon>
    </lineage>
</organism>
<dbReference type="HOGENOM" id="CLU_041844_3_2_1"/>
<dbReference type="RefSeq" id="XP_001647122.1">
    <property type="nucleotide sequence ID" value="XM_001647072.1"/>
</dbReference>
<proteinExistence type="inferred from homology"/>
<dbReference type="KEGG" id="vpo:Kpol_1036p6"/>
<dbReference type="GO" id="GO:0036149">
    <property type="term" value="P:phosphatidylinositol acyl-chain remodeling"/>
    <property type="evidence" value="ECO:0007669"/>
    <property type="project" value="TreeGrafter"/>
</dbReference>
<keyword evidence="4" id="KW-0472">Membrane</keyword>
<evidence type="ECO:0000313" key="6">
    <source>
        <dbReference type="EMBL" id="EDO19264.1"/>
    </source>
</evidence>
<keyword evidence="3" id="KW-0012">Acyltransferase</keyword>
<evidence type="ECO:0000259" key="5">
    <source>
        <dbReference type="SMART" id="SM00563"/>
    </source>
</evidence>
<evidence type="ECO:0000313" key="7">
    <source>
        <dbReference type="Proteomes" id="UP000000267"/>
    </source>
</evidence>
<dbReference type="InterPro" id="IPR032098">
    <property type="entry name" value="Acyltransf_C"/>
</dbReference>
<dbReference type="PANTHER" id="PTHR10983">
    <property type="entry name" value="1-ACYLGLYCEROL-3-PHOSPHATE ACYLTRANSFERASE-RELATED"/>
    <property type="match status" value="1"/>
</dbReference>
<evidence type="ECO:0000256" key="2">
    <source>
        <dbReference type="ARBA" id="ARBA00022679"/>
    </source>
</evidence>
<evidence type="ECO:0000256" key="4">
    <source>
        <dbReference type="SAM" id="Phobius"/>
    </source>
</evidence>
<dbReference type="GO" id="GO:0016746">
    <property type="term" value="F:acyltransferase activity"/>
    <property type="evidence" value="ECO:0007669"/>
    <property type="project" value="UniProtKB-KW"/>
</dbReference>
<dbReference type="SUPFAM" id="SSF69593">
    <property type="entry name" value="Glycerol-3-phosphate (1)-acyltransferase"/>
    <property type="match status" value="1"/>
</dbReference>
<evidence type="ECO:0000256" key="3">
    <source>
        <dbReference type="ARBA" id="ARBA00023315"/>
    </source>
</evidence>
<dbReference type="OMA" id="SITKYHE"/>
<dbReference type="EMBL" id="DS480380">
    <property type="protein sequence ID" value="EDO19264.1"/>
    <property type="molecule type" value="Genomic_DNA"/>
</dbReference>
<reference evidence="6 7" key="1">
    <citation type="journal article" date="2007" name="Proc. Natl. Acad. Sci. U.S.A.">
        <title>Independent sorting-out of thousands of duplicated gene pairs in two yeast species descended from a whole-genome duplication.</title>
        <authorList>
            <person name="Scannell D.R."/>
            <person name="Frank A.C."/>
            <person name="Conant G.C."/>
            <person name="Byrne K.P."/>
            <person name="Woolfit M."/>
            <person name="Wolfe K.H."/>
        </authorList>
    </citation>
    <scope>NUCLEOTIDE SEQUENCE [LARGE SCALE GENOMIC DNA]</scope>
    <source>
        <strain evidence="7">ATCC 22028 / DSM 70294 / BCRC 21397 / CBS 2163 / NBRC 10782 / NRRL Y-8283 / UCD 57-17</strain>
    </source>
</reference>
<feature type="transmembrane region" description="Helical" evidence="4">
    <location>
        <begin position="56"/>
        <end position="75"/>
    </location>
</feature>
<feature type="domain" description="Phospholipid/glycerol acyltransferase" evidence="5">
    <location>
        <begin position="104"/>
        <end position="257"/>
    </location>
</feature>
<dbReference type="Proteomes" id="UP000000267">
    <property type="component" value="Unassembled WGS sequence"/>
</dbReference>
<dbReference type="InParanoid" id="A7TEF7"/>
<protein>
    <recommendedName>
        <fullName evidence="5">Phospholipid/glycerol acyltransferase domain-containing protein</fullName>
    </recommendedName>
</protein>
<dbReference type="Pfam" id="PF16076">
    <property type="entry name" value="Acyltransf_C"/>
    <property type="match status" value="1"/>
</dbReference>
<dbReference type="AlphaFoldDB" id="A7TEF7"/>
<accession>A7TEF7</accession>
<feature type="transmembrane region" description="Helical" evidence="4">
    <location>
        <begin position="118"/>
        <end position="136"/>
    </location>
</feature>
<dbReference type="PhylomeDB" id="A7TEF7"/>
<dbReference type="CDD" id="cd07990">
    <property type="entry name" value="LPLAT_LCLAT1-like"/>
    <property type="match status" value="1"/>
</dbReference>
<dbReference type="InterPro" id="IPR002123">
    <property type="entry name" value="Plipid/glycerol_acylTrfase"/>
</dbReference>